<dbReference type="InterPro" id="IPR043128">
    <property type="entry name" value="Rev_trsase/Diguanyl_cyclase"/>
</dbReference>
<dbReference type="InterPro" id="IPR051320">
    <property type="entry name" value="Viral_Replic_Matur_Polypro"/>
</dbReference>
<dbReference type="AlphaFoldDB" id="A0A9P6KY03"/>
<comment type="caution">
    <text evidence="2">The sequence shown here is derived from an EMBL/GenBank/DDBJ whole genome shotgun (WGS) entry which is preliminary data.</text>
</comment>
<evidence type="ECO:0000313" key="2">
    <source>
        <dbReference type="EMBL" id="KAF9761008.1"/>
    </source>
</evidence>
<dbReference type="OrthoDB" id="3246250at2759"/>
<sequence>MNSILREFINKCMVVYMDGILVYSKSEEDHVRDVSQVLKVLKNKGLILIKEKCEFGKKKIEVLGHVIRKVGEVDPKMIETIQNMPLPNTKKKLKSFMNLINYCARFINGLHKDSSYLYAKMNNKGEVAARFWKMCAKY</sequence>
<dbReference type="Gene3D" id="3.30.70.270">
    <property type="match status" value="2"/>
</dbReference>
<dbReference type="Pfam" id="PF00078">
    <property type="entry name" value="RVT_1"/>
    <property type="match status" value="1"/>
</dbReference>
<evidence type="ECO:0000313" key="3">
    <source>
        <dbReference type="Proteomes" id="UP000740883"/>
    </source>
</evidence>
<dbReference type="PANTHER" id="PTHR33064:SF37">
    <property type="entry name" value="RIBONUCLEASE H"/>
    <property type="match status" value="1"/>
</dbReference>
<feature type="domain" description="Reverse transcriptase" evidence="1">
    <location>
        <begin position="1"/>
        <end position="67"/>
    </location>
</feature>
<gene>
    <name evidence="2" type="primary">pol_121</name>
    <name evidence="2" type="ORF">NGRA_2904</name>
</gene>
<evidence type="ECO:0000259" key="1">
    <source>
        <dbReference type="PROSITE" id="PS50878"/>
    </source>
</evidence>
<dbReference type="Proteomes" id="UP000740883">
    <property type="component" value="Unassembled WGS sequence"/>
</dbReference>
<dbReference type="SUPFAM" id="SSF56672">
    <property type="entry name" value="DNA/RNA polymerases"/>
    <property type="match status" value="1"/>
</dbReference>
<proteinExistence type="predicted"/>
<name>A0A9P6KY03_9MICR</name>
<dbReference type="PROSITE" id="PS50878">
    <property type="entry name" value="RT_POL"/>
    <property type="match status" value="1"/>
</dbReference>
<dbReference type="PANTHER" id="PTHR33064">
    <property type="entry name" value="POL PROTEIN"/>
    <property type="match status" value="1"/>
</dbReference>
<accession>A0A9P6KY03</accession>
<protein>
    <submittedName>
        <fullName evidence="2">Retrovirus-related Pol polyprotein from transposon 17.6</fullName>
    </submittedName>
</protein>
<dbReference type="EMBL" id="SBJO01000452">
    <property type="protein sequence ID" value="KAF9761008.1"/>
    <property type="molecule type" value="Genomic_DNA"/>
</dbReference>
<organism evidence="2 3">
    <name type="scientific">Nosema granulosis</name>
    <dbReference type="NCBI Taxonomy" id="83296"/>
    <lineage>
        <taxon>Eukaryota</taxon>
        <taxon>Fungi</taxon>
        <taxon>Fungi incertae sedis</taxon>
        <taxon>Microsporidia</taxon>
        <taxon>Nosematidae</taxon>
        <taxon>Nosema</taxon>
    </lineage>
</organism>
<keyword evidence="3" id="KW-1185">Reference proteome</keyword>
<dbReference type="InterPro" id="IPR000477">
    <property type="entry name" value="RT_dom"/>
</dbReference>
<reference evidence="2 3" key="1">
    <citation type="journal article" date="2020" name="Genome Biol. Evol.">
        <title>Comparative genomics of strictly vertically transmitted, feminizing microsporidia endosymbionts of amphipod crustaceans.</title>
        <authorList>
            <person name="Cormier A."/>
            <person name="Chebbi M.A."/>
            <person name="Giraud I."/>
            <person name="Wattier R."/>
            <person name="Teixeira M."/>
            <person name="Gilbert C."/>
            <person name="Rigaud T."/>
            <person name="Cordaux R."/>
        </authorList>
    </citation>
    <scope>NUCLEOTIDE SEQUENCE [LARGE SCALE GENOMIC DNA]</scope>
    <source>
        <strain evidence="2 3">Ou3-Ou53</strain>
    </source>
</reference>
<dbReference type="InterPro" id="IPR043502">
    <property type="entry name" value="DNA/RNA_pol_sf"/>
</dbReference>